<keyword evidence="4" id="KW-0378">Hydrolase</keyword>
<gene>
    <name evidence="10" type="ORF">J2S77_002443</name>
</gene>
<dbReference type="CDD" id="cd06229">
    <property type="entry name" value="M14_Endopeptidase_I"/>
    <property type="match status" value="1"/>
</dbReference>
<evidence type="ECO:0000256" key="4">
    <source>
        <dbReference type="ARBA" id="ARBA00022801"/>
    </source>
</evidence>
<dbReference type="InterPro" id="IPR000834">
    <property type="entry name" value="Peptidase_M14"/>
</dbReference>
<evidence type="ECO:0000256" key="6">
    <source>
        <dbReference type="ARBA" id="ARBA00023049"/>
    </source>
</evidence>
<dbReference type="PROSITE" id="PS52035">
    <property type="entry name" value="PEPTIDASE_M14"/>
    <property type="match status" value="1"/>
</dbReference>
<evidence type="ECO:0000256" key="3">
    <source>
        <dbReference type="ARBA" id="ARBA00022670"/>
    </source>
</evidence>
<feature type="active site" description="Proton donor/acceptor" evidence="7">
    <location>
        <position position="1018"/>
    </location>
</feature>
<evidence type="ECO:0000256" key="1">
    <source>
        <dbReference type="ARBA" id="ARBA00001947"/>
    </source>
</evidence>
<keyword evidence="6" id="KW-0482">Metalloprotease</keyword>
<dbReference type="PANTHER" id="PTHR11705:SF143">
    <property type="entry name" value="SLL0236 PROTEIN"/>
    <property type="match status" value="1"/>
</dbReference>
<proteinExistence type="inferred from homology"/>
<reference evidence="10 11" key="1">
    <citation type="submission" date="2023-07" db="EMBL/GenBank/DDBJ databases">
        <title>Genomic Encyclopedia of Type Strains, Phase IV (KMG-IV): sequencing the most valuable type-strain genomes for metagenomic binning, comparative biology and taxonomic classification.</title>
        <authorList>
            <person name="Goeker M."/>
        </authorList>
    </citation>
    <scope>NUCLEOTIDE SEQUENCE [LARGE SCALE GENOMIC DNA]</scope>
    <source>
        <strain evidence="10 11">DSM 16460</strain>
    </source>
</reference>
<dbReference type="PANTHER" id="PTHR11705">
    <property type="entry name" value="PROTEASE FAMILY M14 CARBOXYPEPTIDASE A,B"/>
    <property type="match status" value="1"/>
</dbReference>
<dbReference type="Gene3D" id="3.40.630.10">
    <property type="entry name" value="Zn peptidases"/>
    <property type="match status" value="1"/>
</dbReference>
<dbReference type="InterPro" id="IPR034274">
    <property type="entry name" value="ENP1_M14_CPD"/>
</dbReference>
<comment type="similarity">
    <text evidence="2 7">Belongs to the peptidase M14 family.</text>
</comment>
<evidence type="ECO:0000256" key="2">
    <source>
        <dbReference type="ARBA" id="ARBA00005988"/>
    </source>
</evidence>
<keyword evidence="11" id="KW-1185">Reference proteome</keyword>
<organism evidence="10 11">
    <name type="scientific">Alkalibacillus salilacus</name>
    <dbReference type="NCBI Taxonomy" id="284582"/>
    <lineage>
        <taxon>Bacteria</taxon>
        <taxon>Bacillati</taxon>
        <taxon>Bacillota</taxon>
        <taxon>Bacilli</taxon>
        <taxon>Bacillales</taxon>
        <taxon>Bacillaceae</taxon>
        <taxon>Alkalibacillus</taxon>
    </lineage>
</organism>
<dbReference type="Pfam" id="PF00246">
    <property type="entry name" value="Peptidase_M14"/>
    <property type="match status" value="1"/>
</dbReference>
<dbReference type="Gene3D" id="2.30.30.40">
    <property type="entry name" value="SH3 Domains"/>
    <property type="match status" value="7"/>
</dbReference>
<name>A0ABT9VHK4_9BACI</name>
<feature type="region of interest" description="Disordered" evidence="8">
    <location>
        <begin position="912"/>
        <end position="932"/>
    </location>
</feature>
<accession>A0ABT9VHK4</accession>
<evidence type="ECO:0000256" key="5">
    <source>
        <dbReference type="ARBA" id="ARBA00022833"/>
    </source>
</evidence>
<evidence type="ECO:0000313" key="10">
    <source>
        <dbReference type="EMBL" id="MDQ0160439.1"/>
    </source>
</evidence>
<keyword evidence="3" id="KW-0645">Protease</keyword>
<evidence type="ECO:0000313" key="11">
    <source>
        <dbReference type="Proteomes" id="UP001224359"/>
    </source>
</evidence>
<evidence type="ECO:0000259" key="9">
    <source>
        <dbReference type="PROSITE" id="PS52035"/>
    </source>
</evidence>
<dbReference type="PRINTS" id="PR00765">
    <property type="entry name" value="CRBOXYPTASEA"/>
</dbReference>
<dbReference type="SUPFAM" id="SSF53187">
    <property type="entry name" value="Zn-dependent exopeptidases"/>
    <property type="match status" value="1"/>
</dbReference>
<keyword evidence="5" id="KW-0862">Zinc</keyword>
<comment type="caution">
    <text evidence="10">The sequence shown here is derived from an EMBL/GenBank/DDBJ whole genome shotgun (WGS) entry which is preliminary data.</text>
</comment>
<dbReference type="Proteomes" id="UP001224359">
    <property type="component" value="Unassembled WGS sequence"/>
</dbReference>
<protein>
    <recommendedName>
        <fullName evidence="9">Peptidase M14 domain-containing protein</fullName>
    </recommendedName>
</protein>
<evidence type="ECO:0000256" key="7">
    <source>
        <dbReference type="PROSITE-ProRule" id="PRU01379"/>
    </source>
</evidence>
<evidence type="ECO:0000256" key="8">
    <source>
        <dbReference type="SAM" id="MobiDB-lite"/>
    </source>
</evidence>
<comment type="cofactor">
    <cofactor evidence="1">
        <name>Zn(2+)</name>
        <dbReference type="ChEBI" id="CHEBI:29105"/>
    </cofactor>
</comment>
<sequence length="1054" mass="119315">MGDDLTLNFTRGVTIRTVSIILLLLVMSSVMVENVINADEHEFEGIAIENDTTVYQEKNTESSVLKTYQDGTILTLTDKNDDQWFNATVKVDGENEQGFIHKDQVERIEEDQSNSSGYATEATQVYQSPTTNADVWKSYAKGNLLYYKTFSESWYEAVVIIDGEQKTGYISKSQIEEPIQDQESLTGYASKEPTPIFAKPSLDSKAIKSYEKGHYLYYKTYLSNWYEAIVYVNGERKTGYIHKDHIEYPVDESVNLSGVATLNPTNVYTDPKRGSSILKDYDAGSVLYYETFLDDWYQAIVFVDGERETGYIAKSDVQEPVENPESLSGVATKDRTKVYASANDNSDVLKDYAKGSVLYYETFLDDWYQAIVYVGGERLTGYIAKSDVQQPVENPEELSGIATKERTNVYESANSSSDVLKDYAAGSTLYYKTFIDGWYKAIVYVNGEKRTGYINSNDVEQPVENPEDLSGVALESQTNIYDKPNDNASVLKDYKAGSILYYQTFIDGWYKAIVYLNGEKHTGYINNNDVEEPTNDPQSLTGIGMKHHTHVYDTPNRDSKKLKSYDQGHQLYYETFIDGWYEAIVYVGGERQTGYIHQSDVEQPVQNQTSLTGYAYDIEAHVYASPSKHSKELKDYSEGKLLYYKTYLEDWYEAVVFVDGERRTGYIPKNEVIDSNAEQETLEGVAIRDRVHVYSEASRHSNELKGYNFGSQLMFKSFTENWYEAVFFVDGERHTGYIHKNDVSLDGLSVDPIVNPHTEYTYNQMESDIYQLADQYPGLVDYEVIGQSVDGRNLYAIRVGNGDAKVTINAAHHAREWITTNLVMDQIDTYSQAFVKGETIDGYDVREVLNKASIYYVPMVNPDGVSLVQKGASAVDNSDYVVALNDGSRDFSAWKANANGVDLNRQYPADWGTLSNTEPFPGPERYKGTEPLSEPETRALADFTLSHDFKTAVAYHSAGEILYWDYNTSGQLYDDTRRIAEMISGKTGYSLYVPYNLNGGGYKDWVLDSLGYPGYTPEVSPYVGDRPVPLSNYNRIWNQNDSIGLMLAEEAYQR</sequence>
<dbReference type="SMART" id="SM00631">
    <property type="entry name" value="Zn_pept"/>
    <property type="match status" value="1"/>
</dbReference>
<feature type="domain" description="Peptidase M14" evidence="9">
    <location>
        <begin position="758"/>
        <end position="1054"/>
    </location>
</feature>
<dbReference type="EMBL" id="JAUSTQ010000012">
    <property type="protein sequence ID" value="MDQ0160439.1"/>
    <property type="molecule type" value="Genomic_DNA"/>
</dbReference>